<name>A0A420DVU6_9FLAO</name>
<accession>A0A420DVU6</accession>
<evidence type="ECO:0000256" key="1">
    <source>
        <dbReference type="SAM" id="SignalP"/>
    </source>
</evidence>
<keyword evidence="1" id="KW-0732">Signal</keyword>
<comment type="caution">
    <text evidence="3">The sequence shown here is derived from an EMBL/GenBank/DDBJ whole genome shotgun (WGS) entry which is preliminary data.</text>
</comment>
<organism evidence="3 4">
    <name type="scientific">Ichthyenterobacterium magnum</name>
    <dbReference type="NCBI Taxonomy" id="1230530"/>
    <lineage>
        <taxon>Bacteria</taxon>
        <taxon>Pseudomonadati</taxon>
        <taxon>Bacteroidota</taxon>
        <taxon>Flavobacteriia</taxon>
        <taxon>Flavobacteriales</taxon>
        <taxon>Flavobacteriaceae</taxon>
        <taxon>Ichthyenterobacterium</taxon>
    </lineage>
</organism>
<evidence type="ECO:0000259" key="2">
    <source>
        <dbReference type="Pfam" id="PF13568"/>
    </source>
</evidence>
<feature type="domain" description="Outer membrane protein beta-barrel" evidence="2">
    <location>
        <begin position="32"/>
        <end position="208"/>
    </location>
</feature>
<dbReference type="Pfam" id="PF13568">
    <property type="entry name" value="OMP_b-brl_2"/>
    <property type="match status" value="1"/>
</dbReference>
<keyword evidence="4" id="KW-1185">Reference proteome</keyword>
<dbReference type="RefSeq" id="WP_120199562.1">
    <property type="nucleotide sequence ID" value="NZ_RAQJ01000001.1"/>
</dbReference>
<evidence type="ECO:0000313" key="4">
    <source>
        <dbReference type="Proteomes" id="UP000284892"/>
    </source>
</evidence>
<dbReference type="InterPro" id="IPR025665">
    <property type="entry name" value="Beta-barrel_OMP_2"/>
</dbReference>
<gene>
    <name evidence="3" type="ORF">BXY80_0423</name>
</gene>
<dbReference type="AlphaFoldDB" id="A0A420DVU6"/>
<proteinExistence type="predicted"/>
<feature type="signal peptide" evidence="1">
    <location>
        <begin position="1"/>
        <end position="19"/>
    </location>
</feature>
<sequence>MKKILFALTLLIITQSASAQLFSKEKIKNNENFDKARLSWGFFLGLNNYDFQFTYKQDLEDILVETTSGFNVGLISDLRLNEYLNLRFEPGLFITQRNIQYSESYFNGIEHNDSDLLREVKSTYVHFPLLLKVSTKRFNNFKPFIVGGFSTALNLSSNQENPDDNSVGQFRTKKNMVFYELGFGIDFYLYWFKFTPSIRGVFALNDEIVKDVDPNSPWTSNVNTMKTRGFFINFTFQ</sequence>
<feature type="chain" id="PRO_5019014576" description="Outer membrane protein beta-barrel domain-containing protein" evidence="1">
    <location>
        <begin position="20"/>
        <end position="237"/>
    </location>
</feature>
<protein>
    <recommendedName>
        <fullName evidence="2">Outer membrane protein beta-barrel domain-containing protein</fullName>
    </recommendedName>
</protein>
<dbReference type="OrthoDB" id="1467485at2"/>
<dbReference type="EMBL" id="RAQJ01000001">
    <property type="protein sequence ID" value="RKE98340.1"/>
    <property type="molecule type" value="Genomic_DNA"/>
</dbReference>
<evidence type="ECO:0000313" key="3">
    <source>
        <dbReference type="EMBL" id="RKE98340.1"/>
    </source>
</evidence>
<dbReference type="Proteomes" id="UP000284892">
    <property type="component" value="Unassembled WGS sequence"/>
</dbReference>
<reference evidence="3 4" key="1">
    <citation type="submission" date="2018-09" db="EMBL/GenBank/DDBJ databases">
        <title>Genomic Encyclopedia of Archaeal and Bacterial Type Strains, Phase II (KMG-II): from individual species to whole genera.</title>
        <authorList>
            <person name="Goeker M."/>
        </authorList>
    </citation>
    <scope>NUCLEOTIDE SEQUENCE [LARGE SCALE GENOMIC DNA]</scope>
    <source>
        <strain evidence="3 4">DSM 26283</strain>
    </source>
</reference>